<gene>
    <name evidence="1" type="ORF">EVAR_95589_1</name>
</gene>
<accession>A0A4C1VKA5</accession>
<dbReference type="OrthoDB" id="7551951at2759"/>
<organism evidence="1 2">
    <name type="scientific">Eumeta variegata</name>
    <name type="common">Bagworm moth</name>
    <name type="synonym">Eumeta japonica</name>
    <dbReference type="NCBI Taxonomy" id="151549"/>
    <lineage>
        <taxon>Eukaryota</taxon>
        <taxon>Metazoa</taxon>
        <taxon>Ecdysozoa</taxon>
        <taxon>Arthropoda</taxon>
        <taxon>Hexapoda</taxon>
        <taxon>Insecta</taxon>
        <taxon>Pterygota</taxon>
        <taxon>Neoptera</taxon>
        <taxon>Endopterygota</taxon>
        <taxon>Lepidoptera</taxon>
        <taxon>Glossata</taxon>
        <taxon>Ditrysia</taxon>
        <taxon>Tineoidea</taxon>
        <taxon>Psychidae</taxon>
        <taxon>Oiketicinae</taxon>
        <taxon>Eumeta</taxon>
    </lineage>
</organism>
<name>A0A4C1VKA5_EUMVA</name>
<sequence length="121" mass="13971">MKEQRSVDLIILIEKIDACRSFALLLPMGNAYMYGDVKDTKKAVQNQLSTSTHRLSNSLGSSKDTTHRHLKSLGKSYKNYQRVPYELKKTQAKRRAEVCKQLHALPKSDRFVECIIMRDEK</sequence>
<reference evidence="1 2" key="1">
    <citation type="journal article" date="2019" name="Commun. Biol.">
        <title>The bagworm genome reveals a unique fibroin gene that provides high tensile strength.</title>
        <authorList>
            <person name="Kono N."/>
            <person name="Nakamura H."/>
            <person name="Ohtoshi R."/>
            <person name="Tomita M."/>
            <person name="Numata K."/>
            <person name="Arakawa K."/>
        </authorList>
    </citation>
    <scope>NUCLEOTIDE SEQUENCE [LARGE SCALE GENOMIC DNA]</scope>
</reference>
<evidence type="ECO:0008006" key="3">
    <source>
        <dbReference type="Google" id="ProtNLM"/>
    </source>
</evidence>
<evidence type="ECO:0000313" key="2">
    <source>
        <dbReference type="Proteomes" id="UP000299102"/>
    </source>
</evidence>
<keyword evidence="2" id="KW-1185">Reference proteome</keyword>
<comment type="caution">
    <text evidence="1">The sequence shown here is derived from an EMBL/GenBank/DDBJ whole genome shotgun (WGS) entry which is preliminary data.</text>
</comment>
<proteinExistence type="predicted"/>
<dbReference type="Proteomes" id="UP000299102">
    <property type="component" value="Unassembled WGS sequence"/>
</dbReference>
<protein>
    <recommendedName>
        <fullName evidence="3">Mariner Mos1 transposase</fullName>
    </recommendedName>
</protein>
<evidence type="ECO:0000313" key="1">
    <source>
        <dbReference type="EMBL" id="GBP38970.1"/>
    </source>
</evidence>
<dbReference type="EMBL" id="BGZK01000357">
    <property type="protein sequence ID" value="GBP38970.1"/>
    <property type="molecule type" value="Genomic_DNA"/>
</dbReference>
<dbReference type="AlphaFoldDB" id="A0A4C1VKA5"/>